<evidence type="ECO:0000313" key="3">
    <source>
        <dbReference type="Proteomes" id="UP000001420"/>
    </source>
</evidence>
<dbReference type="EMBL" id="AE017126">
    <property type="protein sequence ID" value="AAP99176.1"/>
    <property type="molecule type" value="Genomic_DNA"/>
</dbReference>
<dbReference type="OrthoDB" id="465590at2"/>
<proteinExistence type="predicted"/>
<dbReference type="Gene3D" id="3.40.30.10">
    <property type="entry name" value="Glutaredoxin"/>
    <property type="match status" value="1"/>
</dbReference>
<evidence type="ECO:0000259" key="1">
    <source>
        <dbReference type="PROSITE" id="PS50404"/>
    </source>
</evidence>
<keyword evidence="3" id="KW-1185">Reference proteome</keyword>
<dbReference type="PATRIC" id="fig|167539.5.peg.136"/>
<dbReference type="Pfam" id="PF13410">
    <property type="entry name" value="GST_C_2"/>
    <property type="match status" value="1"/>
</dbReference>
<dbReference type="InterPro" id="IPR040079">
    <property type="entry name" value="Glutathione_S-Trfase"/>
</dbReference>
<dbReference type="GO" id="GO:0006559">
    <property type="term" value="P:L-phenylalanine catabolic process"/>
    <property type="evidence" value="ECO:0007669"/>
    <property type="project" value="TreeGrafter"/>
</dbReference>
<dbReference type="InterPro" id="IPR004045">
    <property type="entry name" value="Glutathione_S-Trfase_N"/>
</dbReference>
<dbReference type="PROSITE" id="PS51354">
    <property type="entry name" value="GLUTAREDOXIN_2"/>
    <property type="match status" value="1"/>
</dbReference>
<accession>Q7VE83</accession>
<dbReference type="PANTHER" id="PTHR42673">
    <property type="entry name" value="MALEYLACETOACETATE ISOMERASE"/>
    <property type="match status" value="1"/>
</dbReference>
<dbReference type="GO" id="GO:0006749">
    <property type="term" value="P:glutathione metabolic process"/>
    <property type="evidence" value="ECO:0007669"/>
    <property type="project" value="TreeGrafter"/>
</dbReference>
<dbReference type="SFLD" id="SFLDS00019">
    <property type="entry name" value="Glutathione_Transferase_(cytos"/>
    <property type="match status" value="1"/>
</dbReference>
<sequence>MLELYQFEHSAFCLKVRLFLQAKNLQYKVVEITPGIGQINVFKLSGQRQVPVLKDGETIVSDSSEIIQYIETITNEPELLPKKPHEAAMAHLIEDWADTTLAKAARLELIKAAAIDPSLRKALLPNDLPNSFKGLIDNLPCEFMNGLTEVLNQGQSTALLNSLEKLSNSVSSQPWLVGDSLSIADIAVAAQLSLLRFPFSSGESLFGKGCLGFADNPRLDPLFTWRDQLEKKLIETDPAIL</sequence>
<dbReference type="GO" id="GO:0004364">
    <property type="term" value="F:glutathione transferase activity"/>
    <property type="evidence" value="ECO:0007669"/>
    <property type="project" value="TreeGrafter"/>
</dbReference>
<dbReference type="InterPro" id="IPR036249">
    <property type="entry name" value="Thioredoxin-like_sf"/>
</dbReference>
<gene>
    <name evidence="2" type="primary">gst</name>
    <name evidence="2" type="ordered locus">Pro_0130</name>
</gene>
<dbReference type="STRING" id="167539.Pro_0130"/>
<dbReference type="Gene3D" id="1.20.1050.10">
    <property type="match status" value="1"/>
</dbReference>
<evidence type="ECO:0000313" key="2">
    <source>
        <dbReference type="EMBL" id="AAP99176.1"/>
    </source>
</evidence>
<name>Q7VE83_PROMA</name>
<dbReference type="eggNOG" id="COG0625">
    <property type="taxonomic scope" value="Bacteria"/>
</dbReference>
<dbReference type="RefSeq" id="WP_011124285.1">
    <property type="nucleotide sequence ID" value="NC_005042.1"/>
</dbReference>
<dbReference type="Proteomes" id="UP000001420">
    <property type="component" value="Chromosome"/>
</dbReference>
<dbReference type="SUPFAM" id="SSF52833">
    <property type="entry name" value="Thioredoxin-like"/>
    <property type="match status" value="1"/>
</dbReference>
<dbReference type="InterPro" id="IPR036282">
    <property type="entry name" value="Glutathione-S-Trfase_C_sf"/>
</dbReference>
<dbReference type="EnsemblBacteria" id="AAP99176">
    <property type="protein sequence ID" value="AAP99176"/>
    <property type="gene ID" value="Pro_0130"/>
</dbReference>
<reference evidence="2 3" key="1">
    <citation type="journal article" date="2003" name="Proc. Natl. Acad. Sci. U.S.A.">
        <title>Genome sequence of the cyanobacterium Prochlorococcus marinus SS120, a nearly minimal oxyphototrophic genome.</title>
        <authorList>
            <person name="Dufresne A."/>
            <person name="Salanoubat M."/>
            <person name="Partensky F."/>
            <person name="Artiguenave F."/>
            <person name="Axmann I.M."/>
            <person name="Barbe V."/>
            <person name="Duprat S."/>
            <person name="Galperin M.Y."/>
            <person name="Koonin E.V."/>
            <person name="Le Gall F."/>
            <person name="Makarova K.S."/>
            <person name="Ostrowski M."/>
            <person name="Oztas S."/>
            <person name="Robert C."/>
            <person name="Rogozin I.B."/>
            <person name="Scanlan D.J."/>
            <person name="Tandeau de Marsac N."/>
            <person name="Weissenbach J."/>
            <person name="Wincker P."/>
            <person name="Wolf Y.I."/>
            <person name="Hess W.R."/>
        </authorList>
    </citation>
    <scope>NUCLEOTIDE SEQUENCE [LARGE SCALE GENOMIC DNA]</scope>
    <source>
        <strain evidence="3">SARG / CCMP1375 / SS120</strain>
    </source>
</reference>
<dbReference type="GO" id="GO:0016034">
    <property type="term" value="F:maleylacetoacetate isomerase activity"/>
    <property type="evidence" value="ECO:0007669"/>
    <property type="project" value="TreeGrafter"/>
</dbReference>
<dbReference type="Pfam" id="PF13417">
    <property type="entry name" value="GST_N_3"/>
    <property type="match status" value="1"/>
</dbReference>
<dbReference type="AlphaFoldDB" id="Q7VE83"/>
<dbReference type="HOGENOM" id="CLU_011226_0_3_3"/>
<feature type="domain" description="GST N-terminal" evidence="1">
    <location>
        <begin position="1"/>
        <end position="78"/>
    </location>
</feature>
<organism evidence="2 3">
    <name type="scientific">Prochlorococcus marinus (strain SARG / CCMP1375 / SS120)</name>
    <dbReference type="NCBI Taxonomy" id="167539"/>
    <lineage>
        <taxon>Bacteria</taxon>
        <taxon>Bacillati</taxon>
        <taxon>Cyanobacteriota</taxon>
        <taxon>Cyanophyceae</taxon>
        <taxon>Synechococcales</taxon>
        <taxon>Prochlorococcaceae</taxon>
        <taxon>Prochlorococcus</taxon>
    </lineage>
</organism>
<protein>
    <submittedName>
        <fullName evidence="2">Glutathione S-transferase zeta class</fullName>
    </submittedName>
</protein>
<dbReference type="CDD" id="cd00299">
    <property type="entry name" value="GST_C_family"/>
    <property type="match status" value="1"/>
</dbReference>
<dbReference type="SUPFAM" id="SSF47616">
    <property type="entry name" value="GST C-terminal domain-like"/>
    <property type="match status" value="1"/>
</dbReference>
<dbReference type="CDD" id="cd00570">
    <property type="entry name" value="GST_N_family"/>
    <property type="match status" value="1"/>
</dbReference>
<dbReference type="PROSITE" id="PS50404">
    <property type="entry name" value="GST_NTER"/>
    <property type="match status" value="1"/>
</dbReference>
<dbReference type="KEGG" id="pma:Pro_0130"/>
<dbReference type="PANTHER" id="PTHR42673:SF4">
    <property type="entry name" value="MALEYLACETOACETATE ISOMERASE"/>
    <property type="match status" value="1"/>
</dbReference>